<keyword evidence="10" id="KW-1185">Reference proteome</keyword>
<dbReference type="PROSITE" id="PS50928">
    <property type="entry name" value="ABC_TM1"/>
    <property type="match status" value="1"/>
</dbReference>
<evidence type="ECO:0000313" key="10">
    <source>
        <dbReference type="Proteomes" id="UP000198397"/>
    </source>
</evidence>
<accession>A0A238VZ90</accession>
<feature type="transmembrane region" description="Helical" evidence="7">
    <location>
        <begin position="20"/>
        <end position="40"/>
    </location>
</feature>
<keyword evidence="2 7" id="KW-0813">Transport</keyword>
<dbReference type="NCBIfam" id="TIGR01097">
    <property type="entry name" value="PhnE"/>
    <property type="match status" value="1"/>
</dbReference>
<feature type="transmembrane region" description="Helical" evidence="7">
    <location>
        <begin position="126"/>
        <end position="151"/>
    </location>
</feature>
<gene>
    <name evidence="9" type="ORF">SAMN06264855_104238</name>
</gene>
<keyword evidence="5 7" id="KW-1133">Transmembrane helix</keyword>
<evidence type="ECO:0000256" key="3">
    <source>
        <dbReference type="ARBA" id="ARBA00022475"/>
    </source>
</evidence>
<dbReference type="Gene3D" id="1.10.3720.10">
    <property type="entry name" value="MetI-like"/>
    <property type="match status" value="1"/>
</dbReference>
<dbReference type="Proteomes" id="UP000198397">
    <property type="component" value="Unassembled WGS sequence"/>
</dbReference>
<dbReference type="GO" id="GO:0005886">
    <property type="term" value="C:plasma membrane"/>
    <property type="evidence" value="ECO:0007669"/>
    <property type="project" value="UniProtKB-SubCell"/>
</dbReference>
<sequence>MSESEHHATAATIRATLGTFGRPLIFGLALLLAIWSIWVLELHGTDFSGGAEGLSFLYGAAIPPEMSVLEVGLRGLLETLYIAYVGTLFGVVLSLPVSLVASRNLFPWYLTLPARWLLAVLRVLPSILWAVIFVILIGTGPAAGVFAITLYTIGFVGKLEYEAFEGLDSAPIEAVSALGATRLQVLRFVVLPQAINSLISQSMFMFEYNVRHAAAIGIVGAGGIGYYIMGYLDFLQYDRVIVLLAIVFLAVLIIDELSYRLRALFLGDTRTSLSS</sequence>
<dbReference type="InterPro" id="IPR035906">
    <property type="entry name" value="MetI-like_sf"/>
</dbReference>
<keyword evidence="3" id="KW-1003">Cell membrane</keyword>
<evidence type="ECO:0000313" key="9">
    <source>
        <dbReference type="EMBL" id="SNR39548.1"/>
    </source>
</evidence>
<feature type="transmembrane region" description="Helical" evidence="7">
    <location>
        <begin position="234"/>
        <end position="254"/>
    </location>
</feature>
<dbReference type="SUPFAM" id="SSF161098">
    <property type="entry name" value="MetI-like"/>
    <property type="match status" value="1"/>
</dbReference>
<comment type="subcellular location">
    <subcellularLocation>
        <location evidence="1 7">Cell membrane</location>
        <topology evidence="1 7">Multi-pass membrane protein</topology>
    </subcellularLocation>
</comment>
<evidence type="ECO:0000256" key="6">
    <source>
        <dbReference type="ARBA" id="ARBA00023136"/>
    </source>
</evidence>
<dbReference type="CDD" id="cd06261">
    <property type="entry name" value="TM_PBP2"/>
    <property type="match status" value="1"/>
</dbReference>
<dbReference type="PANTHER" id="PTHR30043">
    <property type="entry name" value="PHOSPHONATES TRANSPORT SYSTEM PERMEASE PROTEIN"/>
    <property type="match status" value="1"/>
</dbReference>
<name>A0A238VZ90_HALVU</name>
<protein>
    <submittedName>
        <fullName evidence="9">Phosphonate transport system permease protein</fullName>
    </submittedName>
</protein>
<feature type="transmembrane region" description="Helical" evidence="7">
    <location>
        <begin position="81"/>
        <end position="106"/>
    </location>
</feature>
<evidence type="ECO:0000256" key="7">
    <source>
        <dbReference type="RuleBase" id="RU363032"/>
    </source>
</evidence>
<dbReference type="EMBL" id="FZNQ01000004">
    <property type="protein sequence ID" value="SNR39548.1"/>
    <property type="molecule type" value="Genomic_DNA"/>
</dbReference>
<evidence type="ECO:0000256" key="2">
    <source>
        <dbReference type="ARBA" id="ARBA00022448"/>
    </source>
</evidence>
<evidence type="ECO:0000256" key="5">
    <source>
        <dbReference type="ARBA" id="ARBA00022989"/>
    </source>
</evidence>
<keyword evidence="4 7" id="KW-0812">Transmembrane</keyword>
<dbReference type="AlphaFoldDB" id="A0A238VZ90"/>
<feature type="transmembrane region" description="Helical" evidence="7">
    <location>
        <begin position="210"/>
        <end position="228"/>
    </location>
</feature>
<dbReference type="OrthoDB" id="147175at2157"/>
<evidence type="ECO:0000256" key="4">
    <source>
        <dbReference type="ARBA" id="ARBA00022692"/>
    </source>
</evidence>
<evidence type="ECO:0000256" key="1">
    <source>
        <dbReference type="ARBA" id="ARBA00004651"/>
    </source>
</evidence>
<reference evidence="9 10" key="1">
    <citation type="submission" date="2017-06" db="EMBL/GenBank/DDBJ databases">
        <authorList>
            <person name="Kim H.J."/>
            <person name="Triplett B.A."/>
        </authorList>
    </citation>
    <scope>NUCLEOTIDE SEQUENCE [LARGE SCALE GENOMIC DNA]</scope>
    <source>
        <strain evidence="9 10">DSM 8800</strain>
    </source>
</reference>
<organism evidence="9 10">
    <name type="scientific">Halorubrum vacuolatum</name>
    <name type="common">Natronobacterium vacuolatum</name>
    <dbReference type="NCBI Taxonomy" id="63740"/>
    <lineage>
        <taxon>Archaea</taxon>
        <taxon>Methanobacteriati</taxon>
        <taxon>Methanobacteriota</taxon>
        <taxon>Stenosarchaea group</taxon>
        <taxon>Halobacteria</taxon>
        <taxon>Halobacteriales</taxon>
        <taxon>Haloferacaceae</taxon>
        <taxon>Halorubrum</taxon>
    </lineage>
</organism>
<dbReference type="Pfam" id="PF00528">
    <property type="entry name" value="BPD_transp_1"/>
    <property type="match status" value="1"/>
</dbReference>
<proteinExistence type="inferred from homology"/>
<evidence type="ECO:0000259" key="8">
    <source>
        <dbReference type="PROSITE" id="PS50928"/>
    </source>
</evidence>
<dbReference type="InterPro" id="IPR000515">
    <property type="entry name" value="MetI-like"/>
</dbReference>
<dbReference type="GO" id="GO:0015416">
    <property type="term" value="F:ABC-type phosphonate transporter activity"/>
    <property type="evidence" value="ECO:0007669"/>
    <property type="project" value="InterPro"/>
</dbReference>
<feature type="domain" description="ABC transmembrane type-1" evidence="8">
    <location>
        <begin position="76"/>
        <end position="258"/>
    </location>
</feature>
<keyword evidence="6 7" id="KW-0472">Membrane</keyword>
<dbReference type="InterPro" id="IPR005769">
    <property type="entry name" value="PhnE/PtxC"/>
</dbReference>
<dbReference type="RefSeq" id="WP_089384264.1">
    <property type="nucleotide sequence ID" value="NZ_FZNQ01000004.1"/>
</dbReference>
<comment type="similarity">
    <text evidence="7">Belongs to the binding-protein-dependent transport system permease family.</text>
</comment>
<dbReference type="PANTHER" id="PTHR30043:SF1">
    <property type="entry name" value="ABC TRANSPORT SYSTEM PERMEASE PROTEIN P69"/>
    <property type="match status" value="1"/>
</dbReference>